<dbReference type="PANTHER" id="PTHR34272:SF1">
    <property type="entry name" value="EXPRESSED PROTEIN"/>
    <property type="match status" value="1"/>
</dbReference>
<organism evidence="3 4">
    <name type="scientific">Erythranthe guttata</name>
    <name type="common">Yellow monkey flower</name>
    <name type="synonym">Mimulus guttatus</name>
    <dbReference type="NCBI Taxonomy" id="4155"/>
    <lineage>
        <taxon>Eukaryota</taxon>
        <taxon>Viridiplantae</taxon>
        <taxon>Streptophyta</taxon>
        <taxon>Embryophyta</taxon>
        <taxon>Tracheophyta</taxon>
        <taxon>Spermatophyta</taxon>
        <taxon>Magnoliopsida</taxon>
        <taxon>eudicotyledons</taxon>
        <taxon>Gunneridae</taxon>
        <taxon>Pentapetalae</taxon>
        <taxon>asterids</taxon>
        <taxon>lamiids</taxon>
        <taxon>Lamiales</taxon>
        <taxon>Phrymaceae</taxon>
        <taxon>Erythranthe</taxon>
    </lineage>
</organism>
<feature type="region of interest" description="Disordered" evidence="1">
    <location>
        <begin position="1"/>
        <end position="55"/>
    </location>
</feature>
<protein>
    <recommendedName>
        <fullName evidence="2">DUF7086 domain-containing protein</fullName>
    </recommendedName>
</protein>
<sequence length="311" mass="35044">MDRKRKSSAQDSPIPIMNPSSSSTSSADDDNLPPPPSMKLTPPPQPTATTTTSLRPRLLSTPQNWHHRPPPPQIHQYFPLPITLPMDLPHFNQMFYPPNFTAAGPSFINLNNPPHPLVPPPPPPSPTSVGFLRPRRPRRNQSRPPPEGRSPTITPPFPWSTNLRATVHSLNHLLSNQIGAVSGEVQCRRCERRYTISFNLMQKYNEVAAYITNNRDAMHHRAPKAWLSPPLPTCEFCGQENAARPVIADKKRSINWLFLLLGQMLGCCTLEQLKYFCKHTKNHRTGAKDRVLYLAYLALCKQLDPNGPFDV</sequence>
<dbReference type="EMBL" id="KI630281">
    <property type="protein sequence ID" value="EYU42628.1"/>
    <property type="molecule type" value="Genomic_DNA"/>
</dbReference>
<accession>A0A022RS93</accession>
<feature type="compositionally biased region" description="Pro residues" evidence="1">
    <location>
        <begin position="113"/>
        <end position="126"/>
    </location>
</feature>
<evidence type="ECO:0000313" key="4">
    <source>
        <dbReference type="Proteomes" id="UP000030748"/>
    </source>
</evidence>
<dbReference type="Pfam" id="PF23324">
    <property type="entry name" value="DUF7086"/>
    <property type="match status" value="1"/>
</dbReference>
<dbReference type="InterPro" id="IPR055513">
    <property type="entry name" value="DUF7086"/>
</dbReference>
<dbReference type="eggNOG" id="ENOG502RK6X">
    <property type="taxonomic scope" value="Eukaryota"/>
</dbReference>
<feature type="region of interest" description="Disordered" evidence="1">
    <location>
        <begin position="113"/>
        <end position="158"/>
    </location>
</feature>
<evidence type="ECO:0000313" key="3">
    <source>
        <dbReference type="EMBL" id="EYU42628.1"/>
    </source>
</evidence>
<evidence type="ECO:0000256" key="1">
    <source>
        <dbReference type="SAM" id="MobiDB-lite"/>
    </source>
</evidence>
<keyword evidence="4" id="KW-1185">Reference proteome</keyword>
<proteinExistence type="predicted"/>
<dbReference type="PANTHER" id="PTHR34272">
    <property type="entry name" value="EXPRESSED PROTEIN"/>
    <property type="match status" value="1"/>
</dbReference>
<name>A0A022RS93_ERYGU</name>
<gene>
    <name evidence="3" type="ORF">MIMGU_mgv1a025061mg</name>
</gene>
<dbReference type="STRING" id="4155.A0A022RS93"/>
<evidence type="ECO:0000259" key="2">
    <source>
        <dbReference type="Pfam" id="PF23324"/>
    </source>
</evidence>
<dbReference type="AlphaFoldDB" id="A0A022RS93"/>
<feature type="compositionally biased region" description="Pro residues" evidence="1">
    <location>
        <begin position="32"/>
        <end position="46"/>
    </location>
</feature>
<reference evidence="3 4" key="1">
    <citation type="journal article" date="2013" name="Proc. Natl. Acad. Sci. U.S.A.">
        <title>Fine-scale variation in meiotic recombination in Mimulus inferred from population shotgun sequencing.</title>
        <authorList>
            <person name="Hellsten U."/>
            <person name="Wright K.M."/>
            <person name="Jenkins J."/>
            <person name="Shu S."/>
            <person name="Yuan Y."/>
            <person name="Wessler S.R."/>
            <person name="Schmutz J."/>
            <person name="Willis J.H."/>
            <person name="Rokhsar D.S."/>
        </authorList>
    </citation>
    <scope>NUCLEOTIDE SEQUENCE [LARGE SCALE GENOMIC DNA]</scope>
    <source>
        <strain evidence="4">cv. DUN x IM62</strain>
    </source>
</reference>
<feature type="domain" description="DUF7086" evidence="2">
    <location>
        <begin position="170"/>
        <end position="303"/>
    </location>
</feature>
<feature type="compositionally biased region" description="Pro residues" evidence="1">
    <location>
        <begin position="143"/>
        <end position="158"/>
    </location>
</feature>
<dbReference type="Proteomes" id="UP000030748">
    <property type="component" value="Unassembled WGS sequence"/>
</dbReference>